<dbReference type="Proteomes" id="UP000699975">
    <property type="component" value="Unassembled WGS sequence"/>
</dbReference>
<comment type="caution">
    <text evidence="2">The sequence shown here is derived from an EMBL/GenBank/DDBJ whole genome shotgun (WGS) entry which is preliminary data.</text>
</comment>
<evidence type="ECO:0000313" key="3">
    <source>
        <dbReference type="Proteomes" id="UP000699975"/>
    </source>
</evidence>
<protein>
    <submittedName>
        <fullName evidence="2">Uncharacterized protein</fullName>
    </submittedName>
</protein>
<reference evidence="2 3" key="1">
    <citation type="submission" date="2021-04" db="EMBL/GenBank/DDBJ databases">
        <authorList>
            <person name="Pira H."/>
            <person name="Risdian C."/>
            <person name="Wink J."/>
        </authorList>
    </citation>
    <scope>NUCLEOTIDE SEQUENCE [LARGE SCALE GENOMIC DNA]</scope>
    <source>
        <strain evidence="2 3">WH131</strain>
    </source>
</reference>
<keyword evidence="3" id="KW-1185">Reference proteome</keyword>
<name>A0ABS6SNZ6_9SPHN</name>
<dbReference type="RefSeq" id="WP_218317301.1">
    <property type="nucleotide sequence ID" value="NZ_JAGSPB010000002.1"/>
</dbReference>
<feature type="signal peptide" evidence="1">
    <location>
        <begin position="1"/>
        <end position="20"/>
    </location>
</feature>
<evidence type="ECO:0000256" key="1">
    <source>
        <dbReference type="SAM" id="SignalP"/>
    </source>
</evidence>
<dbReference type="EMBL" id="JAGSPB010000002">
    <property type="protein sequence ID" value="MBV7266750.1"/>
    <property type="molecule type" value="Genomic_DNA"/>
</dbReference>
<feature type="chain" id="PRO_5046937783" evidence="1">
    <location>
        <begin position="21"/>
        <end position="154"/>
    </location>
</feature>
<evidence type="ECO:0000313" key="2">
    <source>
        <dbReference type="EMBL" id="MBV7266750.1"/>
    </source>
</evidence>
<keyword evidence="1" id="KW-0732">Signal</keyword>
<organism evidence="2 3">
    <name type="scientific">Erythrobacter ani</name>
    <dbReference type="NCBI Taxonomy" id="2827235"/>
    <lineage>
        <taxon>Bacteria</taxon>
        <taxon>Pseudomonadati</taxon>
        <taxon>Pseudomonadota</taxon>
        <taxon>Alphaproteobacteria</taxon>
        <taxon>Sphingomonadales</taxon>
        <taxon>Erythrobacteraceae</taxon>
        <taxon>Erythrobacter/Porphyrobacter group</taxon>
        <taxon>Erythrobacter</taxon>
    </lineage>
</organism>
<accession>A0ABS6SNZ6</accession>
<sequence>MRTPLAFLALAALFTAPAAAREVDRQEVAEVFATDVPQERRLYCRDTQVFTLADGREYRACVDWRAQNRTRVVRTYAALDGPETDVDANLDLARACFDIAVASQNDPHRDSFDENAFLAGARAHFELCARSRNLERRGEYSLRIYDNAVWLGGR</sequence>
<proteinExistence type="predicted"/>
<gene>
    <name evidence="2" type="ORF">KCG45_11215</name>
</gene>